<evidence type="ECO:0000256" key="2">
    <source>
        <dbReference type="ARBA" id="ARBA00022729"/>
    </source>
</evidence>
<gene>
    <name evidence="6" type="ORF">IAC35_07285</name>
</gene>
<accession>A0A9D1GR02</accession>
<evidence type="ECO:0000313" key="7">
    <source>
        <dbReference type="Proteomes" id="UP000886881"/>
    </source>
</evidence>
<keyword evidence="3" id="KW-0378">Hydrolase</keyword>
<dbReference type="AlphaFoldDB" id="A0A9D1GR02"/>
<dbReference type="InterPro" id="IPR054579">
    <property type="entry name" value="GCE-like_dom"/>
</dbReference>
<dbReference type="GO" id="GO:0052689">
    <property type="term" value="F:carboxylic ester hydrolase activity"/>
    <property type="evidence" value="ECO:0007669"/>
    <property type="project" value="UniProtKB-KW"/>
</dbReference>
<feature type="domain" description="4-O-methyl-glucuronoyl methylesterase-like" evidence="5">
    <location>
        <begin position="235"/>
        <end position="385"/>
    </location>
</feature>
<keyword evidence="1" id="KW-0719">Serine esterase</keyword>
<protein>
    <submittedName>
        <fullName evidence="6">Acetylxylan esterase</fullName>
    </submittedName>
</protein>
<comment type="caution">
    <text evidence="6">The sequence shown here is derived from an EMBL/GenBank/DDBJ whole genome shotgun (WGS) entry which is preliminary data.</text>
</comment>
<evidence type="ECO:0000259" key="5">
    <source>
        <dbReference type="Pfam" id="PF22244"/>
    </source>
</evidence>
<feature type="signal peptide" evidence="4">
    <location>
        <begin position="1"/>
        <end position="22"/>
    </location>
</feature>
<proteinExistence type="predicted"/>
<feature type="chain" id="PRO_5039700344" evidence="4">
    <location>
        <begin position="23"/>
        <end position="432"/>
    </location>
</feature>
<reference evidence="6" key="1">
    <citation type="submission" date="2020-10" db="EMBL/GenBank/DDBJ databases">
        <authorList>
            <person name="Gilroy R."/>
        </authorList>
    </citation>
    <scope>NUCLEOTIDE SEQUENCE</scope>
    <source>
        <strain evidence="6">ChiHecec2B26-709</strain>
    </source>
</reference>
<dbReference type="InterPro" id="IPR029058">
    <property type="entry name" value="AB_hydrolase_fold"/>
</dbReference>
<dbReference type="SUPFAM" id="SSF53474">
    <property type="entry name" value="alpha/beta-Hydrolases"/>
    <property type="match status" value="1"/>
</dbReference>
<evidence type="ECO:0000256" key="4">
    <source>
        <dbReference type="SAM" id="SignalP"/>
    </source>
</evidence>
<evidence type="ECO:0000256" key="1">
    <source>
        <dbReference type="ARBA" id="ARBA00022487"/>
    </source>
</evidence>
<evidence type="ECO:0000313" key="6">
    <source>
        <dbReference type="EMBL" id="HIT47642.1"/>
    </source>
</evidence>
<reference evidence="6" key="2">
    <citation type="journal article" date="2021" name="PeerJ">
        <title>Extensive microbial diversity within the chicken gut microbiome revealed by metagenomics and culture.</title>
        <authorList>
            <person name="Gilroy R."/>
            <person name="Ravi A."/>
            <person name="Getino M."/>
            <person name="Pursley I."/>
            <person name="Horton D.L."/>
            <person name="Alikhan N.F."/>
            <person name="Baker D."/>
            <person name="Gharbi K."/>
            <person name="Hall N."/>
            <person name="Watson M."/>
            <person name="Adriaenssens E.M."/>
            <person name="Foster-Nyarko E."/>
            <person name="Jarju S."/>
            <person name="Secka A."/>
            <person name="Antonio M."/>
            <person name="Oren A."/>
            <person name="Chaudhuri R.R."/>
            <person name="La Ragione R."/>
            <person name="Hildebrand F."/>
            <person name="Pallen M.J."/>
        </authorList>
    </citation>
    <scope>NUCLEOTIDE SEQUENCE</scope>
    <source>
        <strain evidence="6">ChiHecec2B26-709</strain>
    </source>
</reference>
<dbReference type="PANTHER" id="PTHR47381">
    <property type="entry name" value="ALPHA/BETA-HYDROLASES SUPERFAMILY PROTEIN"/>
    <property type="match status" value="1"/>
</dbReference>
<dbReference type="PANTHER" id="PTHR47381:SF3">
    <property type="entry name" value="ALPHA_BETA-HYDROLASES SUPERFAMILY PROTEIN"/>
    <property type="match status" value="1"/>
</dbReference>
<sequence>MKHFLLTATLACCVLASAGASAQDRDVIAGIPVNYDESKTGDWQATLPDLLTLQNGKPVTTAKQWYRQRRPEVLRIVEENQYGRWPARKPEVSYEIDEDLGLGGTAVRKQVTLRFGNDADSPRADVLIYLPKDANAPVPLLLNLSFSPNNLTVADPGVKPGRRWDAKAGSYVEAEAAPGRMRFGLDDTIRKYLREGYGFATVCYTDFEPDVNHAAKYGVRSLWFKDGQDEPAGDDEWGAISAWAWGVSNIIDYFEKDPDIDASRIALTGCSRLGKTTIWAGARDQRIAVVIPSCSGEGGAALSRRNYGETVAHLTEGTRFPYQFSRNYAGWADKVEQMPMDAHFVIALIAPRPLLLSTGNSDNWSDPKGEFLAAVQAGKVYELLGEDGLGTDVMPPAETPIFNTLGYVMHDGGHGVLPQDWDYYLEFMKLYL</sequence>
<evidence type="ECO:0000256" key="3">
    <source>
        <dbReference type="ARBA" id="ARBA00022801"/>
    </source>
</evidence>
<dbReference type="Proteomes" id="UP000886881">
    <property type="component" value="Unassembled WGS sequence"/>
</dbReference>
<dbReference type="Pfam" id="PF22244">
    <property type="entry name" value="GCE_fung"/>
    <property type="match status" value="1"/>
</dbReference>
<name>A0A9D1GR02_9BACT</name>
<dbReference type="Gene3D" id="3.40.50.1820">
    <property type="entry name" value="alpha/beta hydrolase"/>
    <property type="match status" value="1"/>
</dbReference>
<keyword evidence="2 4" id="KW-0732">Signal</keyword>
<organism evidence="6 7">
    <name type="scientific">Candidatus Cryptobacteroides merdipullorum</name>
    <dbReference type="NCBI Taxonomy" id="2840771"/>
    <lineage>
        <taxon>Bacteria</taxon>
        <taxon>Pseudomonadati</taxon>
        <taxon>Bacteroidota</taxon>
        <taxon>Bacteroidia</taxon>
        <taxon>Bacteroidales</taxon>
        <taxon>Candidatus Cryptobacteroides</taxon>
    </lineage>
</organism>
<dbReference type="EMBL" id="DVLC01000132">
    <property type="protein sequence ID" value="HIT47642.1"/>
    <property type="molecule type" value="Genomic_DNA"/>
</dbReference>